<feature type="region of interest" description="Disordered" evidence="1">
    <location>
        <begin position="21"/>
        <end position="46"/>
    </location>
</feature>
<reference evidence="2 3" key="1">
    <citation type="journal article" date="2015" name="Proc. Natl. Acad. Sci. U.S.A.">
        <title>The resurrection genome of Boea hygrometrica: A blueprint for survival of dehydration.</title>
        <authorList>
            <person name="Xiao L."/>
            <person name="Yang G."/>
            <person name="Zhang L."/>
            <person name="Yang X."/>
            <person name="Zhao S."/>
            <person name="Ji Z."/>
            <person name="Zhou Q."/>
            <person name="Hu M."/>
            <person name="Wang Y."/>
            <person name="Chen M."/>
            <person name="Xu Y."/>
            <person name="Jin H."/>
            <person name="Xiao X."/>
            <person name="Hu G."/>
            <person name="Bao F."/>
            <person name="Hu Y."/>
            <person name="Wan P."/>
            <person name="Li L."/>
            <person name="Deng X."/>
            <person name="Kuang T."/>
            <person name="Xiang C."/>
            <person name="Zhu J.K."/>
            <person name="Oliver M.J."/>
            <person name="He Y."/>
        </authorList>
    </citation>
    <scope>NUCLEOTIDE SEQUENCE [LARGE SCALE GENOMIC DNA]</scope>
    <source>
        <strain evidence="3">cv. XS01</strain>
    </source>
</reference>
<organism evidence="2 3">
    <name type="scientific">Dorcoceras hygrometricum</name>
    <dbReference type="NCBI Taxonomy" id="472368"/>
    <lineage>
        <taxon>Eukaryota</taxon>
        <taxon>Viridiplantae</taxon>
        <taxon>Streptophyta</taxon>
        <taxon>Embryophyta</taxon>
        <taxon>Tracheophyta</taxon>
        <taxon>Spermatophyta</taxon>
        <taxon>Magnoliopsida</taxon>
        <taxon>eudicotyledons</taxon>
        <taxon>Gunneridae</taxon>
        <taxon>Pentapetalae</taxon>
        <taxon>asterids</taxon>
        <taxon>lamiids</taxon>
        <taxon>Lamiales</taxon>
        <taxon>Gesneriaceae</taxon>
        <taxon>Didymocarpoideae</taxon>
        <taxon>Trichosporeae</taxon>
        <taxon>Loxocarpinae</taxon>
        <taxon>Dorcoceras</taxon>
    </lineage>
</organism>
<dbReference type="EMBL" id="KV005014">
    <property type="protein sequence ID" value="KZV35008.1"/>
    <property type="molecule type" value="Genomic_DNA"/>
</dbReference>
<proteinExistence type="predicted"/>
<evidence type="ECO:0000313" key="3">
    <source>
        <dbReference type="Proteomes" id="UP000250235"/>
    </source>
</evidence>
<evidence type="ECO:0000313" key="2">
    <source>
        <dbReference type="EMBL" id="KZV35008.1"/>
    </source>
</evidence>
<protein>
    <submittedName>
        <fullName evidence="2">Uncharacterized protein</fullName>
    </submittedName>
</protein>
<gene>
    <name evidence="2" type="ORF">F511_22950</name>
</gene>
<evidence type="ECO:0000256" key="1">
    <source>
        <dbReference type="SAM" id="MobiDB-lite"/>
    </source>
</evidence>
<name>A0A2Z7BN35_9LAMI</name>
<accession>A0A2Z7BN35</accession>
<sequence>MGAEPMKKRVCTCEQARRTKEVREGRKQTERSSRLQIKGAKSSVSTAEPISFEEAFPVCKFFQAFFQSKHLDNDDEDSAGYQSYFRRKLKVILIRSFAHKEKICTIVQLPGMKETS</sequence>
<dbReference type="Proteomes" id="UP000250235">
    <property type="component" value="Unassembled WGS sequence"/>
</dbReference>
<feature type="compositionally biased region" description="Basic and acidic residues" evidence="1">
    <location>
        <begin position="21"/>
        <end position="33"/>
    </location>
</feature>
<keyword evidence="3" id="KW-1185">Reference proteome</keyword>
<dbReference type="AlphaFoldDB" id="A0A2Z7BN35"/>